<proteinExistence type="predicted"/>
<sequence>MHDLFQRYAEAWGRHDPDAIVALHTEDTTFHAHIGQQSVRGKAAVRQAFADLFAQFPDLAFKQISLRTGPDFWVVEWKMSGTLAGTEGAFEVDLIDLITVEDGLVKSKDSYIDAVSMQAQLPMVAAQ</sequence>
<dbReference type="Pfam" id="PF12680">
    <property type="entry name" value="SnoaL_2"/>
    <property type="match status" value="1"/>
</dbReference>
<dbReference type="GO" id="GO:0016853">
    <property type="term" value="F:isomerase activity"/>
    <property type="evidence" value="ECO:0007669"/>
    <property type="project" value="UniProtKB-KW"/>
</dbReference>
<dbReference type="SUPFAM" id="SSF54427">
    <property type="entry name" value="NTF2-like"/>
    <property type="match status" value="1"/>
</dbReference>
<accession>A0A318HK35</accession>
<feature type="domain" description="SnoaL-like" evidence="1">
    <location>
        <begin position="6"/>
        <end position="106"/>
    </location>
</feature>
<keyword evidence="3" id="KW-1185">Reference proteome</keyword>
<dbReference type="AlphaFoldDB" id="A0A318HK35"/>
<reference evidence="2 3" key="2">
    <citation type="submission" date="2018-06" db="EMBL/GenBank/DDBJ databases">
        <title>Sequencing of bacterial isolates from soil warming experiment in Harvard Forest, Massachusetts, USA.</title>
        <authorList>
            <person name="Deangelis K.PhD."/>
        </authorList>
    </citation>
    <scope>NUCLEOTIDE SEQUENCE [LARGE SCALE GENOMIC DNA]</scope>
    <source>
        <strain evidence="2 3">GAS496</strain>
    </source>
</reference>
<protein>
    <submittedName>
        <fullName evidence="2">Steroid delta-isomerase-like uncharacterized protein/uncharacterized protein (TIGR02246 family)</fullName>
    </submittedName>
</protein>
<evidence type="ECO:0000313" key="2">
    <source>
        <dbReference type="EMBL" id="PXX07775.1"/>
    </source>
</evidence>
<dbReference type="InterPro" id="IPR032710">
    <property type="entry name" value="NTF2-like_dom_sf"/>
</dbReference>
<evidence type="ECO:0000313" key="3">
    <source>
        <dbReference type="Proteomes" id="UP000247781"/>
    </source>
</evidence>
<organism evidence="2 3">
    <name type="scientific">Mycolicibacterium moriokaense</name>
    <dbReference type="NCBI Taxonomy" id="39691"/>
    <lineage>
        <taxon>Bacteria</taxon>
        <taxon>Bacillati</taxon>
        <taxon>Actinomycetota</taxon>
        <taxon>Actinomycetes</taxon>
        <taxon>Mycobacteriales</taxon>
        <taxon>Mycobacteriaceae</taxon>
        <taxon>Mycolicibacterium</taxon>
    </lineage>
</organism>
<comment type="caution">
    <text evidence="2">The sequence shown here is derived from an EMBL/GenBank/DDBJ whole genome shotgun (WGS) entry which is preliminary data.</text>
</comment>
<reference evidence="3" key="1">
    <citation type="submission" date="2018-05" db="EMBL/GenBank/DDBJ databases">
        <authorList>
            <person name="Deangelis K."/>
            <person name="Huntemann M."/>
            <person name="Clum A."/>
            <person name="Pillay M."/>
            <person name="Palaniappan K."/>
            <person name="Varghese N."/>
            <person name="Mikhailova N."/>
            <person name="Stamatis D."/>
            <person name="Reddy T."/>
            <person name="Daum C."/>
            <person name="Shapiro N."/>
            <person name="Ivanova N."/>
            <person name="Kyrpides N."/>
            <person name="Woyke T."/>
        </authorList>
    </citation>
    <scope>NUCLEOTIDE SEQUENCE [LARGE SCALE GENOMIC DNA]</scope>
    <source>
        <strain evidence="3">GAS496</strain>
    </source>
</reference>
<dbReference type="Gene3D" id="3.10.450.50">
    <property type="match status" value="1"/>
</dbReference>
<name>A0A318HK35_9MYCO</name>
<dbReference type="EMBL" id="QJJU01000010">
    <property type="protein sequence ID" value="PXX07775.1"/>
    <property type="molecule type" value="Genomic_DNA"/>
</dbReference>
<evidence type="ECO:0000259" key="1">
    <source>
        <dbReference type="Pfam" id="PF12680"/>
    </source>
</evidence>
<keyword evidence="2" id="KW-0413">Isomerase</keyword>
<dbReference type="InterPro" id="IPR037401">
    <property type="entry name" value="SnoaL-like"/>
</dbReference>
<dbReference type="Proteomes" id="UP000247781">
    <property type="component" value="Unassembled WGS sequence"/>
</dbReference>
<gene>
    <name evidence="2" type="ORF">C8E89_110161</name>
</gene>
<dbReference type="RefSeq" id="WP_220032486.1">
    <property type="nucleotide sequence ID" value="NZ_QJJU01000010.1"/>
</dbReference>